<evidence type="ECO:0000256" key="4">
    <source>
        <dbReference type="SAM" id="MobiDB-lite"/>
    </source>
</evidence>
<dbReference type="FunFam" id="2.20.70.30:FF:000002">
    <property type="entry name" value="Nascent polypeptide-associated complex (NAC), alpha subunit"/>
    <property type="match status" value="1"/>
</dbReference>
<dbReference type="STRING" id="61395.A0A1Y1WF72"/>
<protein>
    <recommendedName>
        <fullName evidence="2">Nascent polypeptide-associated complex subunit alpha</fullName>
    </recommendedName>
    <alternativeName>
        <fullName evidence="3">Alpha-NAC</fullName>
    </alternativeName>
</protein>
<dbReference type="AlphaFoldDB" id="A0A1Y1WF72"/>
<name>A0A1Y1WF72_9FUNG</name>
<dbReference type="RefSeq" id="XP_040745392.1">
    <property type="nucleotide sequence ID" value="XM_040891256.1"/>
</dbReference>
<dbReference type="OrthoDB" id="3169036at2759"/>
<evidence type="ECO:0000256" key="1">
    <source>
        <dbReference type="ARBA" id="ARBA00009882"/>
    </source>
</evidence>
<dbReference type="FunFam" id="1.10.8.10:FF:000006">
    <property type="entry name" value="Putative nascent polypeptide-associated complex subunit alpha"/>
    <property type="match status" value="1"/>
</dbReference>
<dbReference type="PIRSF" id="PIRSF015901">
    <property type="entry name" value="NAC_alpha"/>
    <property type="match status" value="1"/>
</dbReference>
<sequence>MAEEQKVAVEQVPEENTTNAAAAAAAAQGINPAAFMKQQSRTEKKARKAMAKQGLEQVPGITRVTMRRPKGVIFTIQAPDVYKSSTSDTWIVFGEAKVDDMAARAQMAQAQQLQALAAEEAAAASSGKGKEVAAEAAVEEEAEEVDEEGVENKDIELVMSQANASRAKAVKALKNNNNDIVNAIMELTA</sequence>
<dbReference type="Gene3D" id="1.10.8.10">
    <property type="entry name" value="DNA helicase RuvA subunit, C-terminal domain"/>
    <property type="match status" value="1"/>
</dbReference>
<organism evidence="6 7">
    <name type="scientific">Linderina pennispora</name>
    <dbReference type="NCBI Taxonomy" id="61395"/>
    <lineage>
        <taxon>Eukaryota</taxon>
        <taxon>Fungi</taxon>
        <taxon>Fungi incertae sedis</taxon>
        <taxon>Zoopagomycota</taxon>
        <taxon>Kickxellomycotina</taxon>
        <taxon>Kickxellomycetes</taxon>
        <taxon>Kickxellales</taxon>
        <taxon>Kickxellaceae</taxon>
        <taxon>Linderina</taxon>
    </lineage>
</organism>
<dbReference type="InterPro" id="IPR016641">
    <property type="entry name" value="EGD2/NACA0like"/>
</dbReference>
<feature type="domain" description="NAC-A/B" evidence="5">
    <location>
        <begin position="40"/>
        <end position="105"/>
    </location>
</feature>
<dbReference type="GO" id="GO:0005854">
    <property type="term" value="C:nascent polypeptide-associated complex"/>
    <property type="evidence" value="ECO:0007669"/>
    <property type="project" value="InterPro"/>
</dbReference>
<dbReference type="SMART" id="SM01407">
    <property type="entry name" value="NAC"/>
    <property type="match status" value="1"/>
</dbReference>
<dbReference type="InterPro" id="IPR002715">
    <property type="entry name" value="Nas_poly-pep-assoc_cplx_dom"/>
</dbReference>
<dbReference type="PROSITE" id="PS51151">
    <property type="entry name" value="NAC_AB"/>
    <property type="match status" value="1"/>
</dbReference>
<accession>A0A1Y1WF72</accession>
<dbReference type="GeneID" id="63807904"/>
<keyword evidence="7" id="KW-1185">Reference proteome</keyword>
<dbReference type="CDD" id="cd14358">
    <property type="entry name" value="UBA_NAC_euk"/>
    <property type="match status" value="1"/>
</dbReference>
<dbReference type="PANTHER" id="PTHR21713">
    <property type="entry name" value="NASCENT POLYPEPTIDE ASSOCIATED COMPLEX ALPHA SUBUNIT-RELATED"/>
    <property type="match status" value="1"/>
</dbReference>
<dbReference type="Pfam" id="PF19026">
    <property type="entry name" value="UBA_HYPK"/>
    <property type="match status" value="1"/>
</dbReference>
<dbReference type="Pfam" id="PF01849">
    <property type="entry name" value="NAC"/>
    <property type="match status" value="1"/>
</dbReference>
<evidence type="ECO:0000256" key="2">
    <source>
        <dbReference type="ARBA" id="ARBA00014437"/>
    </source>
</evidence>
<evidence type="ECO:0000313" key="6">
    <source>
        <dbReference type="EMBL" id="ORX71968.1"/>
    </source>
</evidence>
<dbReference type="CDD" id="cd22054">
    <property type="entry name" value="NAC_NACA"/>
    <property type="match status" value="1"/>
</dbReference>
<dbReference type="InterPro" id="IPR038187">
    <property type="entry name" value="NAC_A/B_dom_sf"/>
</dbReference>
<comment type="similarity">
    <text evidence="1">Belongs to the NAC-alpha family.</text>
</comment>
<reference evidence="6 7" key="1">
    <citation type="submission" date="2016-07" db="EMBL/GenBank/DDBJ databases">
        <title>Pervasive Adenine N6-methylation of Active Genes in Fungi.</title>
        <authorList>
            <consortium name="DOE Joint Genome Institute"/>
            <person name="Mondo S.J."/>
            <person name="Dannebaum R.O."/>
            <person name="Kuo R.C."/>
            <person name="Labutti K."/>
            <person name="Haridas S."/>
            <person name="Kuo A."/>
            <person name="Salamov A."/>
            <person name="Ahrendt S.R."/>
            <person name="Lipzen A."/>
            <person name="Sullivan W."/>
            <person name="Andreopoulos W.B."/>
            <person name="Clum A."/>
            <person name="Lindquist E."/>
            <person name="Daum C."/>
            <person name="Ramamoorthy G.K."/>
            <person name="Gryganskyi A."/>
            <person name="Culley D."/>
            <person name="Magnuson J.K."/>
            <person name="James T.Y."/>
            <person name="O'Malley M.A."/>
            <person name="Stajich J.E."/>
            <person name="Spatafora J.W."/>
            <person name="Visel A."/>
            <person name="Grigoriev I.V."/>
        </authorList>
    </citation>
    <scope>NUCLEOTIDE SEQUENCE [LARGE SCALE GENOMIC DNA]</scope>
    <source>
        <strain evidence="6 7">ATCC 12442</strain>
    </source>
</reference>
<dbReference type="Proteomes" id="UP000193922">
    <property type="component" value="Unassembled WGS sequence"/>
</dbReference>
<proteinExistence type="inferred from homology"/>
<feature type="region of interest" description="Disordered" evidence="4">
    <location>
        <begin position="1"/>
        <end position="25"/>
    </location>
</feature>
<evidence type="ECO:0000259" key="5">
    <source>
        <dbReference type="PROSITE" id="PS51151"/>
    </source>
</evidence>
<comment type="caution">
    <text evidence="6">The sequence shown here is derived from an EMBL/GenBank/DDBJ whole genome shotgun (WGS) entry which is preliminary data.</text>
</comment>
<dbReference type="InterPro" id="IPR044034">
    <property type="entry name" value="NAC-like_UBA"/>
</dbReference>
<dbReference type="Gene3D" id="2.20.70.30">
    <property type="entry name" value="Nascent polypeptide-associated complex domain"/>
    <property type="match status" value="1"/>
</dbReference>
<dbReference type="EMBL" id="MCFD01000003">
    <property type="protein sequence ID" value="ORX71968.1"/>
    <property type="molecule type" value="Genomic_DNA"/>
</dbReference>
<evidence type="ECO:0000313" key="7">
    <source>
        <dbReference type="Proteomes" id="UP000193922"/>
    </source>
</evidence>
<gene>
    <name evidence="6" type="ORF">DL89DRAFT_321114</name>
</gene>
<evidence type="ECO:0000256" key="3">
    <source>
        <dbReference type="ARBA" id="ARBA00030300"/>
    </source>
</evidence>